<comment type="caution">
    <text evidence="9">Lacks conserved residue(s) required for the propagation of feature annotation.</text>
</comment>
<feature type="domain" description="1-deoxy-D-xylulose 5-phosphate reductoisomerase C-terminal" evidence="11">
    <location>
        <begin position="146"/>
        <end position="229"/>
    </location>
</feature>
<keyword evidence="5 9" id="KW-0560">Oxidoreductase</keyword>
<evidence type="ECO:0000256" key="8">
    <source>
        <dbReference type="ARBA" id="ARBA00048543"/>
    </source>
</evidence>
<feature type="binding site" evidence="9">
    <location>
        <position position="126"/>
    </location>
    <ligand>
        <name>NADPH</name>
        <dbReference type="ChEBI" id="CHEBI:57783"/>
    </ligand>
</feature>
<accession>A0A0K1S1X2</accession>
<dbReference type="EMBL" id="CP011339">
    <property type="protein sequence ID" value="AKV68013.1"/>
    <property type="molecule type" value="Genomic_DNA"/>
</dbReference>
<organism evidence="13 14">
    <name type="scientific">Microcystis panniformis FACHB-1757</name>
    <dbReference type="NCBI Taxonomy" id="1638788"/>
    <lineage>
        <taxon>Bacteria</taxon>
        <taxon>Bacillati</taxon>
        <taxon>Cyanobacteriota</taxon>
        <taxon>Cyanophyceae</taxon>
        <taxon>Oscillatoriophycideae</taxon>
        <taxon>Chroococcales</taxon>
        <taxon>Microcystaceae</taxon>
        <taxon>Microcystis</taxon>
    </lineage>
</organism>
<dbReference type="InterPro" id="IPR013512">
    <property type="entry name" value="DXP_reductoisomerase_N"/>
</dbReference>
<feature type="binding site" evidence="9">
    <location>
        <position position="221"/>
    </location>
    <ligand>
        <name>1-deoxy-D-xylulose 5-phosphate</name>
        <dbReference type="ChEBI" id="CHEBI:57792"/>
    </ligand>
</feature>
<evidence type="ECO:0000256" key="2">
    <source>
        <dbReference type="ARBA" id="ARBA00006825"/>
    </source>
</evidence>
<feature type="binding site" evidence="9">
    <location>
        <position position="151"/>
    </location>
    <ligand>
        <name>1-deoxy-D-xylulose 5-phosphate</name>
        <dbReference type="ChEBI" id="CHEBI:57792"/>
    </ligand>
</feature>
<feature type="binding site" evidence="9">
    <location>
        <position position="125"/>
    </location>
    <ligand>
        <name>1-deoxy-D-xylulose 5-phosphate</name>
        <dbReference type="ChEBI" id="CHEBI:57792"/>
    </ligand>
</feature>
<keyword evidence="6 9" id="KW-0464">Manganese</keyword>
<dbReference type="GO" id="GO:0070402">
    <property type="term" value="F:NADPH binding"/>
    <property type="evidence" value="ECO:0007669"/>
    <property type="project" value="InterPro"/>
</dbReference>
<keyword evidence="7 9" id="KW-0414">Isoprene biosynthesis</keyword>
<dbReference type="Pfam" id="PF08436">
    <property type="entry name" value="DXP_redisom_C"/>
    <property type="match status" value="1"/>
</dbReference>
<dbReference type="Gene3D" id="3.40.50.720">
    <property type="entry name" value="NAD(P)-binding Rossmann-like Domain"/>
    <property type="match status" value="1"/>
</dbReference>
<dbReference type="Proteomes" id="UP000068167">
    <property type="component" value="Chromosome"/>
</dbReference>
<protein>
    <recommendedName>
        <fullName evidence="9">1-deoxy-D-xylulose 5-phosphate reductoisomerase</fullName>
        <shortName evidence="9">DXP reductoisomerase</shortName>
        <ecNumber evidence="9">1.1.1.267</ecNumber>
    </recommendedName>
    <alternativeName>
        <fullName evidence="9">1-deoxyxylulose-5-phosphate reductoisomerase</fullName>
    </alternativeName>
    <alternativeName>
        <fullName evidence="9">2-C-methyl-D-erythritol 4-phosphate synthase</fullName>
    </alternativeName>
</protein>
<dbReference type="SUPFAM" id="SSF55347">
    <property type="entry name" value="Glyceraldehyde-3-phosphate dehydrogenase-like, C-terminal domain"/>
    <property type="match status" value="1"/>
</dbReference>
<feature type="domain" description="1-deoxy-D-xylulose 5-phosphate reductoisomerase N-terminal" evidence="10">
    <location>
        <begin position="4"/>
        <end position="132"/>
    </location>
</feature>
<dbReference type="InterPro" id="IPR013644">
    <property type="entry name" value="DXP_reductoisomerase_C"/>
</dbReference>
<feature type="binding site" evidence="9">
    <location>
        <position position="152"/>
    </location>
    <ligand>
        <name>Mn(2+)</name>
        <dbReference type="ChEBI" id="CHEBI:29035"/>
    </ligand>
</feature>
<feature type="binding site" evidence="9">
    <location>
        <position position="217"/>
    </location>
    <ligand>
        <name>1-deoxy-D-xylulose 5-phosphate</name>
        <dbReference type="ChEBI" id="CHEBI:57792"/>
    </ligand>
</feature>
<evidence type="ECO:0000256" key="7">
    <source>
        <dbReference type="ARBA" id="ARBA00023229"/>
    </source>
</evidence>
<reference evidence="13 14" key="1">
    <citation type="journal article" date="2016" name="Stand. Genomic Sci.">
        <title>Complete genome sequence and genomic characterization of Microcystis panniformis FACHB 1757 by third-generation sequencing.</title>
        <authorList>
            <person name="Zhang J.Y."/>
            <person name="Guan R."/>
            <person name="Zhang H.J."/>
            <person name="Li H."/>
            <person name="Xiao P."/>
            <person name="Yu G.L."/>
            <person name="Du L."/>
            <person name="Cao D.M."/>
            <person name="Zhu B.C."/>
            <person name="Li R.H."/>
            <person name="Lu Z.H."/>
        </authorList>
    </citation>
    <scope>NUCLEOTIDE SEQUENCE [LARGE SCALE GENOMIC DNA]</scope>
    <source>
        <strain evidence="13 14">FACHB-1757</strain>
    </source>
</reference>
<sequence>MKKISILGSTGSIGTQTLDIVTDHPDKFQVVGLATGNNIQLLSEQIRQFRPQIVAINNESQLEDLKSLISDLDYTPIILAGKEGVIEVARYGDSESVVTGIVGCAGLLPTIAAITAGKDIALANKETLIAGGPVVLPLVEKHRVKLLPADSEHSAIFQCLQGVPTGGLKKIILTASGGAFRDLPVEKLPQVTVADALKHPNWSMGRKITIDSATLMNKGLEVIEAHYLFGVDYNAIDIVIHPQSIIHSLIELQDTSVLAQLGWPDMRLPLLYALSWPERIYTDWEPLNLVKAGSLTFKEPDHQKYPCMGLAYAAGRAGGAMPAVLNAANEQAVALFLEEKISFLDIPRVIEKVCDRFAIHNTSTPSLDDILAADNWARQEVSNCLITNLV</sequence>
<comment type="catalytic activity">
    <reaction evidence="8">
        <text>2-C-methyl-D-erythritol 4-phosphate + NADP(+) = 1-deoxy-D-xylulose 5-phosphate + NADPH + H(+)</text>
        <dbReference type="Rhea" id="RHEA:13717"/>
        <dbReference type="ChEBI" id="CHEBI:15378"/>
        <dbReference type="ChEBI" id="CHEBI:57783"/>
        <dbReference type="ChEBI" id="CHEBI:57792"/>
        <dbReference type="ChEBI" id="CHEBI:58262"/>
        <dbReference type="ChEBI" id="CHEBI:58349"/>
        <dbReference type="EC" id="1.1.1.267"/>
    </reaction>
    <physiologicalReaction direction="right-to-left" evidence="8">
        <dbReference type="Rhea" id="RHEA:13719"/>
    </physiologicalReaction>
</comment>
<evidence type="ECO:0000259" key="12">
    <source>
        <dbReference type="Pfam" id="PF13288"/>
    </source>
</evidence>
<dbReference type="FunFam" id="3.40.50.720:FF:000183">
    <property type="entry name" value="1-deoxy-D-xylulose 5-phosphate reductoisomerase, chloroplastic"/>
    <property type="match status" value="1"/>
</dbReference>
<feature type="binding site" evidence="9">
    <location>
        <position position="205"/>
    </location>
    <ligand>
        <name>NADPH</name>
        <dbReference type="ChEBI" id="CHEBI:57783"/>
    </ligand>
</feature>
<dbReference type="NCBIfam" id="NF009114">
    <property type="entry name" value="PRK12464.1"/>
    <property type="match status" value="1"/>
</dbReference>
<dbReference type="HAMAP" id="MF_00183">
    <property type="entry name" value="DXP_reductoisom"/>
    <property type="match status" value="1"/>
</dbReference>
<dbReference type="EC" id="1.1.1.267" evidence="9"/>
<feature type="binding site" evidence="9">
    <location>
        <position position="36"/>
    </location>
    <ligand>
        <name>NADPH</name>
        <dbReference type="ChEBI" id="CHEBI:57783"/>
    </ligand>
</feature>
<feature type="binding site" evidence="9">
    <location>
        <position position="176"/>
    </location>
    <ligand>
        <name>1-deoxy-D-xylulose 5-phosphate</name>
        <dbReference type="ChEBI" id="CHEBI:57792"/>
    </ligand>
</feature>
<dbReference type="InterPro" id="IPR036169">
    <property type="entry name" value="DXPR_C_sf"/>
</dbReference>
<feature type="binding site" evidence="9">
    <location>
        <position position="212"/>
    </location>
    <ligand>
        <name>1-deoxy-D-xylulose 5-phosphate</name>
        <dbReference type="ChEBI" id="CHEBI:57792"/>
    </ligand>
</feature>
<comment type="similarity">
    <text evidence="2 9">Belongs to the DXR family.</text>
</comment>
<feature type="binding site" evidence="9">
    <location>
        <position position="13"/>
    </location>
    <ligand>
        <name>NADPH</name>
        <dbReference type="ChEBI" id="CHEBI:57783"/>
    </ligand>
</feature>
<dbReference type="InterPro" id="IPR003821">
    <property type="entry name" value="DXP_reductoisomerase"/>
</dbReference>
<dbReference type="InterPro" id="IPR026877">
    <property type="entry name" value="DXPR_C"/>
</dbReference>
<dbReference type="GO" id="GO:0051484">
    <property type="term" value="P:isopentenyl diphosphate biosynthetic process, methylerythritol 4-phosphate pathway involved in terpenoid biosynthetic process"/>
    <property type="evidence" value="ECO:0007669"/>
    <property type="project" value="TreeGrafter"/>
</dbReference>
<dbReference type="SUPFAM" id="SSF51735">
    <property type="entry name" value="NAD(P)-binding Rossmann-fold domains"/>
    <property type="match status" value="1"/>
</dbReference>
<comment type="function">
    <text evidence="9">Catalyzes the NADPH-dependent rearrangement and reduction of 1-deoxy-D-xylulose-5-phosphate (DXP) to 2-C-methyl-D-erythritol 4-phosphate (MEP).</text>
</comment>
<dbReference type="GO" id="GO:0016853">
    <property type="term" value="F:isomerase activity"/>
    <property type="evidence" value="ECO:0007669"/>
    <property type="project" value="UniProtKB-KW"/>
</dbReference>
<feature type="binding site" evidence="9">
    <location>
        <position position="199"/>
    </location>
    <ligand>
        <name>1-deoxy-D-xylulose 5-phosphate</name>
        <dbReference type="ChEBI" id="CHEBI:57792"/>
    </ligand>
</feature>
<gene>
    <name evidence="9" type="primary">dxr</name>
    <name evidence="13" type="ORF">VL20_2977</name>
</gene>
<comment type="cofactor">
    <cofactor evidence="9">
        <name>Mg(2+)</name>
        <dbReference type="ChEBI" id="CHEBI:18420"/>
    </cofactor>
    <cofactor evidence="9">
        <name>Mn(2+)</name>
        <dbReference type="ChEBI" id="CHEBI:29035"/>
    </cofactor>
</comment>
<feature type="binding site" evidence="9">
    <location>
        <position position="38"/>
    </location>
    <ligand>
        <name>NADPH</name>
        <dbReference type="ChEBI" id="CHEBI:57783"/>
    </ligand>
</feature>
<feature type="binding site" evidence="9">
    <location>
        <position position="124"/>
    </location>
    <ligand>
        <name>NADPH</name>
        <dbReference type="ChEBI" id="CHEBI:57783"/>
    </ligand>
</feature>
<feature type="binding site" evidence="9">
    <location>
        <position position="221"/>
    </location>
    <ligand>
        <name>Mn(2+)</name>
        <dbReference type="ChEBI" id="CHEBI:29035"/>
    </ligand>
</feature>
<dbReference type="Gene3D" id="1.10.1740.10">
    <property type="match status" value="1"/>
</dbReference>
<feature type="binding site" evidence="9">
    <location>
        <position position="12"/>
    </location>
    <ligand>
        <name>NADPH</name>
        <dbReference type="ChEBI" id="CHEBI:57783"/>
    </ligand>
</feature>
<evidence type="ECO:0000256" key="6">
    <source>
        <dbReference type="ARBA" id="ARBA00023211"/>
    </source>
</evidence>
<keyword evidence="9" id="KW-0460">Magnesium</keyword>
<dbReference type="Pfam" id="PF02670">
    <property type="entry name" value="DXP_reductoisom"/>
    <property type="match status" value="1"/>
</dbReference>
<evidence type="ECO:0000256" key="3">
    <source>
        <dbReference type="ARBA" id="ARBA00022723"/>
    </source>
</evidence>
<dbReference type="AlphaFoldDB" id="A0A0K1S1X2"/>
<evidence type="ECO:0000256" key="1">
    <source>
        <dbReference type="ARBA" id="ARBA00005094"/>
    </source>
</evidence>
<dbReference type="GO" id="GO:0030145">
    <property type="term" value="F:manganese ion binding"/>
    <property type="evidence" value="ECO:0007669"/>
    <property type="project" value="TreeGrafter"/>
</dbReference>
<dbReference type="NCBIfam" id="TIGR00243">
    <property type="entry name" value="Dxr"/>
    <property type="match status" value="1"/>
</dbReference>
<evidence type="ECO:0000256" key="9">
    <source>
        <dbReference type="HAMAP-Rule" id="MF_00183"/>
    </source>
</evidence>
<feature type="binding site" evidence="9">
    <location>
        <position position="218"/>
    </location>
    <ligand>
        <name>1-deoxy-D-xylulose 5-phosphate</name>
        <dbReference type="ChEBI" id="CHEBI:57792"/>
    </ligand>
</feature>
<evidence type="ECO:0000313" key="13">
    <source>
        <dbReference type="EMBL" id="AKV68013.1"/>
    </source>
</evidence>
<dbReference type="PIRSF" id="PIRSF006205">
    <property type="entry name" value="Dxp_reductismrs"/>
    <property type="match status" value="1"/>
</dbReference>
<evidence type="ECO:0000256" key="4">
    <source>
        <dbReference type="ARBA" id="ARBA00022857"/>
    </source>
</evidence>
<dbReference type="Pfam" id="PF13288">
    <property type="entry name" value="DXPR_C"/>
    <property type="match status" value="1"/>
</dbReference>
<dbReference type="PANTHER" id="PTHR30525">
    <property type="entry name" value="1-DEOXY-D-XYLULOSE 5-PHOSPHATE REDUCTOISOMERASE"/>
    <property type="match status" value="1"/>
</dbReference>
<evidence type="ECO:0000313" key="14">
    <source>
        <dbReference type="Proteomes" id="UP000068167"/>
    </source>
</evidence>
<dbReference type="PANTHER" id="PTHR30525:SF0">
    <property type="entry name" value="1-DEOXY-D-XYLULOSE 5-PHOSPHATE REDUCTOISOMERASE, CHLOROPLASTIC"/>
    <property type="match status" value="1"/>
</dbReference>
<dbReference type="InterPro" id="IPR036291">
    <property type="entry name" value="NAD(P)-bd_dom_sf"/>
</dbReference>
<keyword evidence="4 9" id="KW-0521">NADP</keyword>
<comment type="pathway">
    <text evidence="1 9">Isoprenoid biosynthesis; isopentenyl diphosphate biosynthesis via DXP pathway; isopentenyl diphosphate from 1-deoxy-D-xylulose 5-phosphate: step 1/6.</text>
</comment>
<dbReference type="UniPathway" id="UPA00056">
    <property type="reaction ID" value="UER00092"/>
</dbReference>
<feature type="binding site" evidence="9">
    <location>
        <position position="10"/>
    </location>
    <ligand>
        <name>NADPH</name>
        <dbReference type="ChEBI" id="CHEBI:57783"/>
    </ligand>
</feature>
<keyword evidence="14" id="KW-1185">Reference proteome</keyword>
<feature type="domain" description="DXP reductoisomerase C-terminal" evidence="12">
    <location>
        <begin position="261"/>
        <end position="379"/>
    </location>
</feature>
<keyword evidence="13" id="KW-0413">Isomerase</keyword>
<evidence type="ECO:0000259" key="10">
    <source>
        <dbReference type="Pfam" id="PF02670"/>
    </source>
</evidence>
<dbReference type="SUPFAM" id="SSF69055">
    <property type="entry name" value="1-deoxy-D-xylulose-5-phosphate reductoisomerase, C-terminal domain"/>
    <property type="match status" value="1"/>
</dbReference>
<proteinExistence type="inferred from homology"/>
<dbReference type="KEGG" id="mpk:VL20_2977"/>
<dbReference type="RefSeq" id="WP_052276653.1">
    <property type="nucleotide sequence ID" value="NZ_CP011339.1"/>
</dbReference>
<keyword evidence="3 9" id="KW-0479">Metal-binding</keyword>
<name>A0A0K1S1X2_9CHRO</name>
<feature type="binding site" evidence="9">
    <location>
        <position position="152"/>
    </location>
    <ligand>
        <name>1-deoxy-D-xylulose 5-phosphate</name>
        <dbReference type="ChEBI" id="CHEBI:57792"/>
    </ligand>
</feature>
<feature type="binding site" evidence="9">
    <location>
        <position position="11"/>
    </location>
    <ligand>
        <name>NADPH</name>
        <dbReference type="ChEBI" id="CHEBI:57783"/>
    </ligand>
</feature>
<dbReference type="PATRIC" id="fig|1638788.3.peg.2999"/>
<dbReference type="GO" id="GO:0030604">
    <property type="term" value="F:1-deoxy-D-xylulose-5-phosphate reductoisomerase activity"/>
    <property type="evidence" value="ECO:0007669"/>
    <property type="project" value="UniProtKB-UniRule"/>
</dbReference>
<evidence type="ECO:0000259" key="11">
    <source>
        <dbReference type="Pfam" id="PF08436"/>
    </source>
</evidence>
<feature type="binding site" evidence="9">
    <location>
        <position position="150"/>
    </location>
    <ligand>
        <name>Mn(2+)</name>
        <dbReference type="ChEBI" id="CHEBI:29035"/>
    </ligand>
</feature>
<evidence type="ECO:0000256" key="5">
    <source>
        <dbReference type="ARBA" id="ARBA00023002"/>
    </source>
</evidence>